<keyword evidence="3" id="KW-1185">Reference proteome</keyword>
<protein>
    <submittedName>
        <fullName evidence="2">Uncharacterized protein</fullName>
    </submittedName>
</protein>
<accession>A0A3P7N144</accession>
<evidence type="ECO:0000256" key="1">
    <source>
        <dbReference type="SAM" id="MobiDB-lite"/>
    </source>
</evidence>
<proteinExistence type="predicted"/>
<reference evidence="2 3" key="1">
    <citation type="submission" date="2018-11" db="EMBL/GenBank/DDBJ databases">
        <authorList>
            <consortium name="Pathogen Informatics"/>
        </authorList>
    </citation>
    <scope>NUCLEOTIDE SEQUENCE [LARGE SCALE GENOMIC DNA]</scope>
</reference>
<name>A0A3P7N144_DIBLA</name>
<feature type="region of interest" description="Disordered" evidence="1">
    <location>
        <begin position="23"/>
        <end position="49"/>
    </location>
</feature>
<sequence length="49" mass="5391">MREEDYFTTINVPIGFWIRGTPAAKPKAKKPAAAAAAESKSRKMVPQET</sequence>
<organism evidence="2 3">
    <name type="scientific">Dibothriocephalus latus</name>
    <name type="common">Fish tapeworm</name>
    <name type="synonym">Diphyllobothrium latum</name>
    <dbReference type="NCBI Taxonomy" id="60516"/>
    <lineage>
        <taxon>Eukaryota</taxon>
        <taxon>Metazoa</taxon>
        <taxon>Spiralia</taxon>
        <taxon>Lophotrochozoa</taxon>
        <taxon>Platyhelminthes</taxon>
        <taxon>Cestoda</taxon>
        <taxon>Eucestoda</taxon>
        <taxon>Diphyllobothriidea</taxon>
        <taxon>Diphyllobothriidae</taxon>
        <taxon>Dibothriocephalus</taxon>
    </lineage>
</organism>
<gene>
    <name evidence="2" type="ORF">DILT_LOCUS16911</name>
</gene>
<dbReference type="Proteomes" id="UP000281553">
    <property type="component" value="Unassembled WGS sequence"/>
</dbReference>
<dbReference type="AlphaFoldDB" id="A0A3P7N144"/>
<dbReference type="EMBL" id="UYRU01088036">
    <property type="protein sequence ID" value="VDN35974.1"/>
    <property type="molecule type" value="Genomic_DNA"/>
</dbReference>
<evidence type="ECO:0000313" key="2">
    <source>
        <dbReference type="EMBL" id="VDN35974.1"/>
    </source>
</evidence>
<evidence type="ECO:0000313" key="3">
    <source>
        <dbReference type="Proteomes" id="UP000281553"/>
    </source>
</evidence>